<keyword evidence="3" id="KW-0547">Nucleotide-binding</keyword>
<dbReference type="Gene3D" id="3.40.50.300">
    <property type="entry name" value="P-loop containing nucleotide triphosphate hydrolases"/>
    <property type="match status" value="1"/>
</dbReference>
<comment type="similarity">
    <text evidence="2">Belongs to the SNF2/RAD54 helicase family.</text>
</comment>
<dbReference type="WBParaSite" id="PTRK_0001121300.1">
    <property type="protein sequence ID" value="PTRK_0001121300.1"/>
    <property type="gene ID" value="PTRK_0001121300"/>
</dbReference>
<dbReference type="SMART" id="SM00487">
    <property type="entry name" value="DEXDc"/>
    <property type="match status" value="1"/>
</dbReference>
<dbReference type="InterPro" id="IPR044574">
    <property type="entry name" value="ARIP4-like"/>
</dbReference>
<comment type="subcellular location">
    <subcellularLocation>
        <location evidence="1">Nucleus</location>
    </subcellularLocation>
</comment>
<keyword evidence="4" id="KW-0378">Hydrolase</keyword>
<evidence type="ECO:0000256" key="9">
    <source>
        <dbReference type="SAM" id="MobiDB-lite"/>
    </source>
</evidence>
<evidence type="ECO:0000259" key="10">
    <source>
        <dbReference type="PROSITE" id="PS51192"/>
    </source>
</evidence>
<dbReference type="SUPFAM" id="SSF52540">
    <property type="entry name" value="P-loop containing nucleoside triphosphate hydrolases"/>
    <property type="match status" value="2"/>
</dbReference>
<keyword evidence="12" id="KW-1185">Reference proteome</keyword>
<dbReference type="GO" id="GO:0005524">
    <property type="term" value="F:ATP binding"/>
    <property type="evidence" value="ECO:0007669"/>
    <property type="project" value="UniProtKB-KW"/>
</dbReference>
<dbReference type="InterPro" id="IPR001650">
    <property type="entry name" value="Helicase_C-like"/>
</dbReference>
<keyword evidence="5" id="KW-0347">Helicase</keyword>
<dbReference type="AlphaFoldDB" id="A0A0N4ZRS9"/>
<sequence length="1036" mass="120294">MFPYLDEDIPKDYKDSYEHGFYQGLKFKAKYSAQRFFYLCGKYNFDDIRQTDEYYVSSKEIKEEGKNLIEYVKKIVGLSNPKRGKNNAIVNASEEVDEDVDEVSDFDDISINENGVDFEQAMNDEGLNYSDLDSEVSQNDEKINIPESLYASSGDSEPEEGDNILKVVDNNGTLDLSNVGNNRTNKRKHKSSESSIESYVPSRKNYKLIDTDEESIDENDGSNVDNVDNIDNVLEDNLSVNYNNDGEALEEEIDLICLSSDTDEEQEAESVPIKKYGRKILSDRELIQSTKEAKKINNIYGKEYAARIKNNNIIKYSNDDKNKPYYERRIDSVTLEYCKQDSVTVDKVFLRIMKPHQAEGIDFLYFSIIRGLEHLNEPGLGAILAHCMGLGKTFQTIVFLQTIFFHSIISKKISKALLLVPTNVINNWQMECEKWQSLLHNEKKRFVVHVLVNERAVKTNYLNIIKTWANSERPGLLICGYEMFRNLAYFSEKKKNRMRGNEHEILGGLYYKYLMEFPHLVICDEAHRLKNVNSQLAKVVNSIKTRRRICLTGTPIQNNLKEYYTMVDFVRPNILGTQKEFSNQFVNPIEKGVKRTASKEDIKTMKKRYAVLWRLLGHVLHRKDATFLYSTLLPKEEYIIYVAATKLQRELLRDLIDSCTTGNKLLSMKPIMSYICTHPSILNSPNIQNKSAMNIAKRSEDWLIEKSSILSQIDSHNFELSSKIMILFDIIRYAEREDDKVLVFVQYRETINYIEEALKYLSQNNLWYNNDHKPVTKTSERSWVLYRDYFIITGETPLPERTFIETRINMRPTKSKRARLVLMTTKAASLGTNFIGANRVVLFESGFNPSDDVQALHRVYRIGQKKATYVYRLVVQGTIEERIQERQVIKEGISRRAIDKQNIRGIYDDEDVCWNKLDCIDVDDPKFVQEQLIKPNDDLLTKLILNNKRKILKYVPYDSLLENKVDEGLTEEEKEEEWKNYTEQLKRLEDMNTTTMNTNLPMNRPPAFNNENLPLNGYFPSRSLNITGISNNINQL</sequence>
<evidence type="ECO:0000256" key="5">
    <source>
        <dbReference type="ARBA" id="ARBA00022806"/>
    </source>
</evidence>
<evidence type="ECO:0000256" key="1">
    <source>
        <dbReference type="ARBA" id="ARBA00004123"/>
    </source>
</evidence>
<dbReference type="Proteomes" id="UP000038045">
    <property type="component" value="Unplaced"/>
</dbReference>
<dbReference type="InterPro" id="IPR027417">
    <property type="entry name" value="P-loop_NTPase"/>
</dbReference>
<evidence type="ECO:0000259" key="11">
    <source>
        <dbReference type="PROSITE" id="PS51194"/>
    </source>
</evidence>
<dbReference type="PANTHER" id="PTHR45797:SF1">
    <property type="entry name" value="HELICASE ARIP4"/>
    <property type="match status" value="1"/>
</dbReference>
<keyword evidence="7" id="KW-0238">DNA-binding</keyword>
<dbReference type="PROSITE" id="PS51194">
    <property type="entry name" value="HELICASE_CTER"/>
    <property type="match status" value="1"/>
</dbReference>
<evidence type="ECO:0000313" key="12">
    <source>
        <dbReference type="Proteomes" id="UP000038045"/>
    </source>
</evidence>
<evidence type="ECO:0000256" key="6">
    <source>
        <dbReference type="ARBA" id="ARBA00022840"/>
    </source>
</evidence>
<evidence type="ECO:0000256" key="7">
    <source>
        <dbReference type="ARBA" id="ARBA00023125"/>
    </source>
</evidence>
<proteinExistence type="inferred from homology"/>
<evidence type="ECO:0000256" key="3">
    <source>
        <dbReference type="ARBA" id="ARBA00022741"/>
    </source>
</evidence>
<dbReference type="GO" id="GO:0003677">
    <property type="term" value="F:DNA binding"/>
    <property type="evidence" value="ECO:0007669"/>
    <property type="project" value="UniProtKB-KW"/>
</dbReference>
<evidence type="ECO:0000256" key="4">
    <source>
        <dbReference type="ARBA" id="ARBA00022801"/>
    </source>
</evidence>
<evidence type="ECO:0000256" key="2">
    <source>
        <dbReference type="ARBA" id="ARBA00007025"/>
    </source>
</evidence>
<dbReference type="InterPro" id="IPR014001">
    <property type="entry name" value="Helicase_ATP-bd"/>
</dbReference>
<feature type="domain" description="Helicase C-terminal" evidence="11">
    <location>
        <begin position="726"/>
        <end position="911"/>
    </location>
</feature>
<dbReference type="InterPro" id="IPR000330">
    <property type="entry name" value="SNF2_N"/>
</dbReference>
<dbReference type="CDD" id="cd18007">
    <property type="entry name" value="DEXHc_ATRX-like"/>
    <property type="match status" value="1"/>
</dbReference>
<name>A0A0N4ZRS9_PARTI</name>
<dbReference type="CDD" id="cd18793">
    <property type="entry name" value="SF2_C_SNF"/>
    <property type="match status" value="1"/>
</dbReference>
<protein>
    <submittedName>
        <fullName evidence="13">Transcriptional regulator ATRX</fullName>
    </submittedName>
</protein>
<keyword evidence="6" id="KW-0067">ATP-binding</keyword>
<dbReference type="GO" id="GO:0004386">
    <property type="term" value="F:helicase activity"/>
    <property type="evidence" value="ECO:0007669"/>
    <property type="project" value="UniProtKB-KW"/>
</dbReference>
<evidence type="ECO:0000313" key="13">
    <source>
        <dbReference type="WBParaSite" id="PTRK_0001121300.1"/>
    </source>
</evidence>
<evidence type="ECO:0000256" key="8">
    <source>
        <dbReference type="ARBA" id="ARBA00023242"/>
    </source>
</evidence>
<dbReference type="SMART" id="SM00490">
    <property type="entry name" value="HELICc"/>
    <property type="match status" value="1"/>
</dbReference>
<dbReference type="PANTHER" id="PTHR45797">
    <property type="entry name" value="RAD54-LIKE"/>
    <property type="match status" value="1"/>
</dbReference>
<dbReference type="STRING" id="131310.A0A0N4ZRS9"/>
<dbReference type="Gene3D" id="3.40.50.10810">
    <property type="entry name" value="Tandem AAA-ATPase domain"/>
    <property type="match status" value="1"/>
</dbReference>
<accession>A0A0N4ZRS9</accession>
<feature type="region of interest" description="Disordered" evidence="9">
    <location>
        <begin position="175"/>
        <end position="199"/>
    </location>
</feature>
<dbReference type="GO" id="GO:0016887">
    <property type="term" value="F:ATP hydrolysis activity"/>
    <property type="evidence" value="ECO:0007669"/>
    <property type="project" value="InterPro"/>
</dbReference>
<organism evidence="12 13">
    <name type="scientific">Parastrongyloides trichosuri</name>
    <name type="common">Possum-specific nematode worm</name>
    <dbReference type="NCBI Taxonomy" id="131310"/>
    <lineage>
        <taxon>Eukaryota</taxon>
        <taxon>Metazoa</taxon>
        <taxon>Ecdysozoa</taxon>
        <taxon>Nematoda</taxon>
        <taxon>Chromadorea</taxon>
        <taxon>Rhabditida</taxon>
        <taxon>Tylenchina</taxon>
        <taxon>Panagrolaimomorpha</taxon>
        <taxon>Strongyloidoidea</taxon>
        <taxon>Strongyloididae</taxon>
        <taxon>Parastrongyloides</taxon>
    </lineage>
</organism>
<feature type="domain" description="Helicase ATP-binding" evidence="10">
    <location>
        <begin position="373"/>
        <end position="573"/>
    </location>
</feature>
<keyword evidence="8" id="KW-0539">Nucleus</keyword>
<dbReference type="InterPro" id="IPR038718">
    <property type="entry name" value="SNF2-like_sf"/>
</dbReference>
<dbReference type="InterPro" id="IPR049730">
    <property type="entry name" value="SNF2/RAD54-like_C"/>
</dbReference>
<dbReference type="GO" id="GO:0005634">
    <property type="term" value="C:nucleus"/>
    <property type="evidence" value="ECO:0007669"/>
    <property type="project" value="UniProtKB-SubCell"/>
</dbReference>
<reference evidence="13" key="1">
    <citation type="submission" date="2017-02" db="UniProtKB">
        <authorList>
            <consortium name="WormBaseParasite"/>
        </authorList>
    </citation>
    <scope>IDENTIFICATION</scope>
</reference>
<dbReference type="PROSITE" id="PS51192">
    <property type="entry name" value="HELICASE_ATP_BIND_1"/>
    <property type="match status" value="1"/>
</dbReference>
<dbReference type="Pfam" id="PF00176">
    <property type="entry name" value="SNF2-rel_dom"/>
    <property type="match status" value="1"/>
</dbReference>
<dbReference type="Pfam" id="PF00271">
    <property type="entry name" value="Helicase_C"/>
    <property type="match status" value="1"/>
</dbReference>